<keyword evidence="3" id="KW-1185">Reference proteome</keyword>
<evidence type="ECO:0000259" key="1">
    <source>
        <dbReference type="Pfam" id="PF03145"/>
    </source>
</evidence>
<name>A0ABQ7X483_BRANA</name>
<dbReference type="EMBL" id="JAGKQM010001953">
    <property type="protein sequence ID" value="KAH0850745.1"/>
    <property type="molecule type" value="Genomic_DNA"/>
</dbReference>
<dbReference type="InterPro" id="IPR052088">
    <property type="entry name" value="E3_ubiquitin-ligase_SINA"/>
</dbReference>
<feature type="domain" description="Seven-in-absentia protein TRAF-like" evidence="1">
    <location>
        <begin position="255"/>
        <end position="288"/>
    </location>
</feature>
<organism evidence="2 3">
    <name type="scientific">Brassica napus</name>
    <name type="common">Rape</name>
    <dbReference type="NCBI Taxonomy" id="3708"/>
    <lineage>
        <taxon>Eukaryota</taxon>
        <taxon>Viridiplantae</taxon>
        <taxon>Streptophyta</taxon>
        <taxon>Embryophyta</taxon>
        <taxon>Tracheophyta</taxon>
        <taxon>Spermatophyta</taxon>
        <taxon>Magnoliopsida</taxon>
        <taxon>eudicotyledons</taxon>
        <taxon>Gunneridae</taxon>
        <taxon>Pentapetalae</taxon>
        <taxon>rosids</taxon>
        <taxon>malvids</taxon>
        <taxon>Brassicales</taxon>
        <taxon>Brassicaceae</taxon>
        <taxon>Brassiceae</taxon>
        <taxon>Brassica</taxon>
    </lineage>
</organism>
<dbReference type="PANTHER" id="PTHR10315">
    <property type="entry name" value="E3 UBIQUITIN PROTEIN LIGASE SIAH"/>
    <property type="match status" value="1"/>
</dbReference>
<evidence type="ECO:0000313" key="3">
    <source>
        <dbReference type="Proteomes" id="UP000824890"/>
    </source>
</evidence>
<proteinExistence type="predicted"/>
<accession>A0ABQ7X483</accession>
<dbReference type="PANTHER" id="PTHR10315:SF130">
    <property type="entry name" value="RING-TYPE E3 UBIQUITIN TRANSFERASE"/>
    <property type="match status" value="1"/>
</dbReference>
<dbReference type="Pfam" id="PF03145">
    <property type="entry name" value="Sina_TRAF"/>
    <property type="match status" value="1"/>
</dbReference>
<dbReference type="Proteomes" id="UP000824890">
    <property type="component" value="Unassembled WGS sequence"/>
</dbReference>
<reference evidence="2 3" key="1">
    <citation type="submission" date="2021-05" db="EMBL/GenBank/DDBJ databases">
        <title>Genome Assembly of Synthetic Allotetraploid Brassica napus Reveals Homoeologous Exchanges between Subgenomes.</title>
        <authorList>
            <person name="Davis J.T."/>
        </authorList>
    </citation>
    <scope>NUCLEOTIDE SEQUENCE [LARGE SCALE GENOMIC DNA]</scope>
    <source>
        <strain evidence="3">cv. Da-Ae</strain>
        <tissue evidence="2">Seedling</tissue>
    </source>
</reference>
<dbReference type="InterPro" id="IPR018121">
    <property type="entry name" value="7-in-absentia-prot_TRAF-dom"/>
</dbReference>
<protein>
    <recommendedName>
        <fullName evidence="1">Seven-in-absentia protein TRAF-like domain-containing protein</fullName>
    </recommendedName>
</protein>
<sequence length="347" mass="40056">MAPGGSTYKEALKSNWIGLAYEVRMSPLEKSVQARAMVFMSFSNVRFAQISCILQLIRFVNFPIMSQWPHVMFKLQTTSAEHVHPTCRYELGNIRCLALEKVAESLEVSCRYQSLGCHDIFPYYSKWLHFQPPLMSSLILKKLRMLHAEMAEGRDRLERQIDFASLFLNRQRGRIFVDDETTWTVQARGGIWRRGRPRPRTRTRPRASPSRRALADITDVNRVGTERRRAVVGPRPLLDTAVVRVRLASLAFNNDFCVAASAHSRKLTWQGIPRSIRDGHRKVRDSHDENSPDYTKHMNMKQTKLEKGNGVHELLECPVCTNLMYPPINQVCVRLFYSFSDTQLTFV</sequence>
<evidence type="ECO:0000313" key="2">
    <source>
        <dbReference type="EMBL" id="KAH0850745.1"/>
    </source>
</evidence>
<gene>
    <name evidence="2" type="ORF">HID58_091188</name>
</gene>
<comment type="caution">
    <text evidence="2">The sequence shown here is derived from an EMBL/GenBank/DDBJ whole genome shotgun (WGS) entry which is preliminary data.</text>
</comment>